<proteinExistence type="predicted"/>
<protein>
    <submittedName>
        <fullName evidence="1">Uncharacterized protein</fullName>
    </submittedName>
</protein>
<accession>A0A212SGD7</accession>
<dbReference type="AlphaFoldDB" id="A0A212SGD7"/>
<name>A0A212SGD7_RHOAC</name>
<dbReference type="RefSeq" id="WP_088522691.1">
    <property type="nucleotide sequence ID" value="NZ_FYDG01000040.1"/>
</dbReference>
<evidence type="ECO:0000313" key="2">
    <source>
        <dbReference type="Proteomes" id="UP000198418"/>
    </source>
</evidence>
<reference evidence="2" key="1">
    <citation type="submission" date="2017-06" db="EMBL/GenBank/DDBJ databases">
        <authorList>
            <person name="Varghese N."/>
            <person name="Submissions S."/>
        </authorList>
    </citation>
    <scope>NUCLEOTIDE SEQUENCE [LARGE SCALE GENOMIC DNA]</scope>
    <source>
        <strain evidence="2">DSM 137</strain>
    </source>
</reference>
<organism evidence="1 2">
    <name type="scientific">Rhodoblastus acidophilus</name>
    <name type="common">Rhodopseudomonas acidophila</name>
    <dbReference type="NCBI Taxonomy" id="1074"/>
    <lineage>
        <taxon>Bacteria</taxon>
        <taxon>Pseudomonadati</taxon>
        <taxon>Pseudomonadota</taxon>
        <taxon>Alphaproteobacteria</taxon>
        <taxon>Hyphomicrobiales</taxon>
        <taxon>Rhodoblastaceae</taxon>
        <taxon>Rhodoblastus</taxon>
    </lineage>
</organism>
<dbReference type="OrthoDB" id="8456912at2"/>
<dbReference type="Proteomes" id="UP000198418">
    <property type="component" value="Unassembled WGS sequence"/>
</dbReference>
<sequence>MTGATDAGVVPEIFLDEVTPPPRPTPDDWIIRKAAGAMIDNDPHLCGDDETSEDLGLQHGKVITFSRLYTYPNATLTIPQSGDWRCDPPAPEGAAYVMIEDEPETFSDSVGELVANYIDLTPGDAYTLIFYSWVDEIWSFDAVAGKFTRGAA</sequence>
<dbReference type="EMBL" id="FYDG01000040">
    <property type="protein sequence ID" value="SNB84825.1"/>
    <property type="molecule type" value="Genomic_DNA"/>
</dbReference>
<evidence type="ECO:0000313" key="1">
    <source>
        <dbReference type="EMBL" id="SNB84825.1"/>
    </source>
</evidence>
<keyword evidence="2" id="KW-1185">Reference proteome</keyword>
<gene>
    <name evidence="1" type="ORF">SAMN06265338_1403</name>
</gene>